<dbReference type="GO" id="GO:0005509">
    <property type="term" value="F:calcium ion binding"/>
    <property type="evidence" value="ECO:0007669"/>
    <property type="project" value="InterPro"/>
</dbReference>
<keyword evidence="5" id="KW-0106">Calcium</keyword>
<dbReference type="GO" id="GO:0016477">
    <property type="term" value="P:cell migration"/>
    <property type="evidence" value="ECO:0007669"/>
    <property type="project" value="TreeGrafter"/>
</dbReference>
<keyword evidence="2" id="KW-0812">Transmembrane</keyword>
<evidence type="ECO:0000256" key="1">
    <source>
        <dbReference type="ARBA" id="ARBA00004167"/>
    </source>
</evidence>
<dbReference type="Proteomes" id="UP001054945">
    <property type="component" value="Unassembled WGS sequence"/>
</dbReference>
<comment type="subcellular location">
    <subcellularLocation>
        <location evidence="1">Membrane</location>
        <topology evidence="1">Single-pass membrane protein</topology>
    </subcellularLocation>
</comment>
<proteinExistence type="predicted"/>
<comment type="caution">
    <text evidence="8">The sequence shown here is derived from an EMBL/GenBank/DDBJ whole genome shotgun (WGS) entry which is preliminary data.</text>
</comment>
<dbReference type="SUPFAM" id="SSF49313">
    <property type="entry name" value="Cadherin-like"/>
    <property type="match status" value="1"/>
</dbReference>
<dbReference type="InterPro" id="IPR015919">
    <property type="entry name" value="Cadherin-like_sf"/>
</dbReference>
<dbReference type="GO" id="GO:0044331">
    <property type="term" value="P:cell-cell adhesion mediated by cadherin"/>
    <property type="evidence" value="ECO:0007669"/>
    <property type="project" value="TreeGrafter"/>
</dbReference>
<keyword evidence="4" id="KW-0677">Repeat</keyword>
<keyword evidence="7" id="KW-0472">Membrane</keyword>
<keyword evidence="9" id="KW-1185">Reference proteome</keyword>
<dbReference type="GO" id="GO:0016339">
    <property type="term" value="P:calcium-dependent cell-cell adhesion via plasma membrane cell adhesion molecules"/>
    <property type="evidence" value="ECO:0007669"/>
    <property type="project" value="TreeGrafter"/>
</dbReference>
<dbReference type="InterPro" id="IPR039808">
    <property type="entry name" value="Cadherin"/>
</dbReference>
<dbReference type="GO" id="GO:0005912">
    <property type="term" value="C:adherens junction"/>
    <property type="evidence" value="ECO:0007669"/>
    <property type="project" value="TreeGrafter"/>
</dbReference>
<organism evidence="8 9">
    <name type="scientific">Caerostris extrusa</name>
    <name type="common">Bark spider</name>
    <name type="synonym">Caerostris bankana</name>
    <dbReference type="NCBI Taxonomy" id="172846"/>
    <lineage>
        <taxon>Eukaryota</taxon>
        <taxon>Metazoa</taxon>
        <taxon>Ecdysozoa</taxon>
        <taxon>Arthropoda</taxon>
        <taxon>Chelicerata</taxon>
        <taxon>Arachnida</taxon>
        <taxon>Araneae</taxon>
        <taxon>Araneomorphae</taxon>
        <taxon>Entelegynae</taxon>
        <taxon>Araneoidea</taxon>
        <taxon>Araneidae</taxon>
        <taxon>Caerostris</taxon>
    </lineage>
</organism>
<dbReference type="PROSITE" id="PS00232">
    <property type="entry name" value="CADHERIN_1"/>
    <property type="match status" value="1"/>
</dbReference>
<dbReference type="GO" id="GO:0007043">
    <property type="term" value="P:cell-cell junction assembly"/>
    <property type="evidence" value="ECO:0007669"/>
    <property type="project" value="TreeGrafter"/>
</dbReference>
<evidence type="ECO:0000256" key="4">
    <source>
        <dbReference type="ARBA" id="ARBA00022737"/>
    </source>
</evidence>
<dbReference type="EMBL" id="BPLR01009713">
    <property type="protein sequence ID" value="GIY34020.1"/>
    <property type="molecule type" value="Genomic_DNA"/>
</dbReference>
<evidence type="ECO:0000313" key="8">
    <source>
        <dbReference type="EMBL" id="GIY34020.1"/>
    </source>
</evidence>
<dbReference type="PANTHER" id="PTHR24027:SF422">
    <property type="entry name" value="CADHERIN DOMAIN-CONTAINING PROTEIN"/>
    <property type="match status" value="1"/>
</dbReference>
<accession>A0AAV4SIU7</accession>
<dbReference type="GO" id="GO:0000902">
    <property type="term" value="P:cell morphogenesis"/>
    <property type="evidence" value="ECO:0007669"/>
    <property type="project" value="TreeGrafter"/>
</dbReference>
<evidence type="ECO:0000256" key="3">
    <source>
        <dbReference type="ARBA" id="ARBA00022729"/>
    </source>
</evidence>
<protein>
    <submittedName>
        <fullName evidence="8">Cadherin-89D</fullName>
    </submittedName>
</protein>
<dbReference type="GO" id="GO:0034332">
    <property type="term" value="P:adherens junction organization"/>
    <property type="evidence" value="ECO:0007669"/>
    <property type="project" value="TreeGrafter"/>
</dbReference>
<evidence type="ECO:0000256" key="5">
    <source>
        <dbReference type="ARBA" id="ARBA00022837"/>
    </source>
</evidence>
<dbReference type="GO" id="GO:0016342">
    <property type="term" value="C:catenin complex"/>
    <property type="evidence" value="ECO:0007669"/>
    <property type="project" value="TreeGrafter"/>
</dbReference>
<dbReference type="GO" id="GO:0008013">
    <property type="term" value="F:beta-catenin binding"/>
    <property type="evidence" value="ECO:0007669"/>
    <property type="project" value="TreeGrafter"/>
</dbReference>
<evidence type="ECO:0000256" key="2">
    <source>
        <dbReference type="ARBA" id="ARBA00022692"/>
    </source>
</evidence>
<dbReference type="Gene3D" id="2.60.40.60">
    <property type="entry name" value="Cadherins"/>
    <property type="match status" value="2"/>
</dbReference>
<dbReference type="GO" id="GO:0045296">
    <property type="term" value="F:cadherin binding"/>
    <property type="evidence" value="ECO:0007669"/>
    <property type="project" value="TreeGrafter"/>
</dbReference>
<keyword evidence="3" id="KW-0732">Signal</keyword>
<name>A0AAV4SIU7_CAEEX</name>
<evidence type="ECO:0000313" key="9">
    <source>
        <dbReference type="Proteomes" id="UP001054945"/>
    </source>
</evidence>
<dbReference type="AlphaFoldDB" id="A0AAV4SIU7"/>
<dbReference type="PANTHER" id="PTHR24027">
    <property type="entry name" value="CADHERIN-23"/>
    <property type="match status" value="1"/>
</dbReference>
<evidence type="ECO:0000256" key="7">
    <source>
        <dbReference type="ARBA" id="ARBA00023136"/>
    </source>
</evidence>
<evidence type="ECO:0000256" key="6">
    <source>
        <dbReference type="ARBA" id="ARBA00022989"/>
    </source>
</evidence>
<sequence>MFLKAPESPPFYSNEIHQPQLTAPSAAAYLRAFCSVGQASVVTRPLSPCLFYPLGENRRFERVEENIAVGSEVFRVQVYPRHEFKLEPVDNSLSDINFFRVDSLDNTTVSIKVARSLEDLVDRRDPQTVLKFKLTCKGGVGTGILFFFPPLKQGCFPSKGRRLKKKSCLKNQSSTEALRWAIIFQDEAFLPVTVYIQDINDHAPEFQNTTPYYLEVDELTPVGLTVFRGLHAIDKDKPNTPNSDVTYSIVYLRDFG</sequence>
<keyword evidence="6" id="KW-1133">Transmembrane helix</keyword>
<gene>
    <name evidence="8" type="primary">Cad89D</name>
    <name evidence="8" type="ORF">CEXT_518161</name>
</gene>
<dbReference type="InterPro" id="IPR020894">
    <property type="entry name" value="Cadherin_CS"/>
</dbReference>
<dbReference type="CDD" id="cd11304">
    <property type="entry name" value="Cadherin_repeat"/>
    <property type="match status" value="1"/>
</dbReference>
<reference evidence="8 9" key="1">
    <citation type="submission" date="2021-06" db="EMBL/GenBank/DDBJ databases">
        <title>Caerostris extrusa draft genome.</title>
        <authorList>
            <person name="Kono N."/>
            <person name="Arakawa K."/>
        </authorList>
    </citation>
    <scope>NUCLEOTIDE SEQUENCE [LARGE SCALE GENOMIC DNA]</scope>
</reference>